<dbReference type="SUPFAM" id="SSF51735">
    <property type="entry name" value="NAD(P)-binding Rossmann-fold domains"/>
    <property type="match status" value="1"/>
</dbReference>
<evidence type="ECO:0000313" key="6">
    <source>
        <dbReference type="Proteomes" id="UP000076798"/>
    </source>
</evidence>
<evidence type="ECO:0000313" key="5">
    <source>
        <dbReference type="EMBL" id="KZT37394.1"/>
    </source>
</evidence>
<keyword evidence="6" id="KW-1185">Reference proteome</keyword>
<dbReference type="PRINTS" id="PR00080">
    <property type="entry name" value="SDRFAMILY"/>
</dbReference>
<sequence>MALLNGKIVAITGSSRGIGKAAALKCAEQGAAGMVLHYYGDEATSEEVLSLEDEITTKYRCDIVSVPGDIADPATSTNIVTRGVEKFSRIDVLVSNAGICPFYDFLSMPREVWARTMAVNLDGSFYVVQGQAVANQMKSQNPQGGSIIQISSWSAYGGGEFQAHYGPTKAGVLSLMQSCAVALGKYGIRCNAILPGTISTEINKEDLANPEKRAYMEKRISLGRLGNPDDVAGPIVFMASDLARYVTGSALLVAGGLFVNLQ</sequence>
<dbReference type="GO" id="GO:0016616">
    <property type="term" value="F:oxidoreductase activity, acting on the CH-OH group of donors, NAD or NADP as acceptor"/>
    <property type="evidence" value="ECO:0007669"/>
    <property type="project" value="TreeGrafter"/>
</dbReference>
<dbReference type="AlphaFoldDB" id="A0A166CFD4"/>
<keyword evidence="2" id="KW-0521">NADP</keyword>
<dbReference type="CDD" id="cd05233">
    <property type="entry name" value="SDR_c"/>
    <property type="match status" value="1"/>
</dbReference>
<evidence type="ECO:0000256" key="1">
    <source>
        <dbReference type="ARBA" id="ARBA00006484"/>
    </source>
</evidence>
<dbReference type="EMBL" id="KV428084">
    <property type="protein sequence ID" value="KZT37394.1"/>
    <property type="molecule type" value="Genomic_DNA"/>
</dbReference>
<dbReference type="GO" id="GO:0019301">
    <property type="term" value="P:rhamnose catabolic process"/>
    <property type="evidence" value="ECO:0007669"/>
    <property type="project" value="UniProtKB-ARBA"/>
</dbReference>
<dbReference type="OrthoDB" id="47007at2759"/>
<keyword evidence="3" id="KW-0560">Oxidoreductase</keyword>
<dbReference type="GO" id="GO:0048038">
    <property type="term" value="F:quinone binding"/>
    <property type="evidence" value="ECO:0007669"/>
    <property type="project" value="TreeGrafter"/>
</dbReference>
<dbReference type="Gene3D" id="3.40.50.720">
    <property type="entry name" value="NAD(P)-binding Rossmann-like Domain"/>
    <property type="match status" value="1"/>
</dbReference>
<dbReference type="GO" id="GO:0006633">
    <property type="term" value="P:fatty acid biosynthetic process"/>
    <property type="evidence" value="ECO:0007669"/>
    <property type="project" value="TreeGrafter"/>
</dbReference>
<reference evidence="5 6" key="1">
    <citation type="journal article" date="2016" name="Mol. Biol. Evol.">
        <title>Comparative Genomics of Early-Diverging Mushroom-Forming Fungi Provides Insights into the Origins of Lignocellulose Decay Capabilities.</title>
        <authorList>
            <person name="Nagy L.G."/>
            <person name="Riley R."/>
            <person name="Tritt A."/>
            <person name="Adam C."/>
            <person name="Daum C."/>
            <person name="Floudas D."/>
            <person name="Sun H."/>
            <person name="Yadav J.S."/>
            <person name="Pangilinan J."/>
            <person name="Larsson K.H."/>
            <person name="Matsuura K."/>
            <person name="Barry K."/>
            <person name="Labutti K."/>
            <person name="Kuo R."/>
            <person name="Ohm R.A."/>
            <person name="Bhattacharya S.S."/>
            <person name="Shirouzu T."/>
            <person name="Yoshinaga Y."/>
            <person name="Martin F.M."/>
            <person name="Grigoriev I.V."/>
            <person name="Hibbett D.S."/>
        </authorList>
    </citation>
    <scope>NUCLEOTIDE SEQUENCE [LARGE SCALE GENOMIC DNA]</scope>
    <source>
        <strain evidence="5 6">HHB10207 ss-3</strain>
    </source>
</reference>
<dbReference type="PANTHER" id="PTHR42760:SF83">
    <property type="entry name" value="(3R)-3-HYDROXYACYL-COA DEHYDROGENASE"/>
    <property type="match status" value="1"/>
</dbReference>
<name>A0A166CFD4_9AGAM</name>
<dbReference type="Proteomes" id="UP000076798">
    <property type="component" value="Unassembled WGS sequence"/>
</dbReference>
<dbReference type="InterPro" id="IPR036291">
    <property type="entry name" value="NAD(P)-bd_dom_sf"/>
</dbReference>
<gene>
    <name evidence="5" type="ORF">SISSUDRAFT_864889</name>
</gene>
<evidence type="ECO:0000256" key="2">
    <source>
        <dbReference type="ARBA" id="ARBA00022857"/>
    </source>
</evidence>
<protein>
    <submittedName>
        <fullName evidence="5">NAD(P)-binding protein</fullName>
    </submittedName>
</protein>
<evidence type="ECO:0000256" key="4">
    <source>
        <dbReference type="ARBA" id="ARBA00023308"/>
    </source>
</evidence>
<comment type="similarity">
    <text evidence="1">Belongs to the short-chain dehydrogenases/reductases (SDR) family.</text>
</comment>
<organism evidence="5 6">
    <name type="scientific">Sistotremastrum suecicum HHB10207 ss-3</name>
    <dbReference type="NCBI Taxonomy" id="1314776"/>
    <lineage>
        <taxon>Eukaryota</taxon>
        <taxon>Fungi</taxon>
        <taxon>Dikarya</taxon>
        <taxon>Basidiomycota</taxon>
        <taxon>Agaricomycotina</taxon>
        <taxon>Agaricomycetes</taxon>
        <taxon>Sistotremastrales</taxon>
        <taxon>Sistotremastraceae</taxon>
        <taxon>Sistotremastrum</taxon>
    </lineage>
</organism>
<dbReference type="InterPro" id="IPR002347">
    <property type="entry name" value="SDR_fam"/>
</dbReference>
<dbReference type="PANTHER" id="PTHR42760">
    <property type="entry name" value="SHORT-CHAIN DEHYDROGENASES/REDUCTASES FAMILY MEMBER"/>
    <property type="match status" value="1"/>
</dbReference>
<accession>A0A166CFD4</accession>
<proteinExistence type="inferred from homology"/>
<dbReference type="Pfam" id="PF13561">
    <property type="entry name" value="adh_short_C2"/>
    <property type="match status" value="1"/>
</dbReference>
<dbReference type="FunFam" id="3.40.50.720:FF:000417">
    <property type="entry name" value="Glucose 1-dehydrogenase, putative"/>
    <property type="match status" value="1"/>
</dbReference>
<keyword evidence="4" id="KW-0684">Rhamnose metabolism</keyword>
<evidence type="ECO:0000256" key="3">
    <source>
        <dbReference type="ARBA" id="ARBA00023002"/>
    </source>
</evidence>
<dbReference type="PRINTS" id="PR00081">
    <property type="entry name" value="GDHRDH"/>
</dbReference>
<dbReference type="STRING" id="1314776.A0A166CFD4"/>